<dbReference type="Proteomes" id="UP000887013">
    <property type="component" value="Unassembled WGS sequence"/>
</dbReference>
<evidence type="ECO:0000313" key="2">
    <source>
        <dbReference type="Proteomes" id="UP000887013"/>
    </source>
</evidence>
<reference evidence="1" key="1">
    <citation type="submission" date="2020-08" db="EMBL/GenBank/DDBJ databases">
        <title>Multicomponent nature underlies the extraordinary mechanical properties of spider dragline silk.</title>
        <authorList>
            <person name="Kono N."/>
            <person name="Nakamura H."/>
            <person name="Mori M."/>
            <person name="Yoshida Y."/>
            <person name="Ohtoshi R."/>
            <person name="Malay A.D."/>
            <person name="Moran D.A.P."/>
            <person name="Tomita M."/>
            <person name="Numata K."/>
            <person name="Arakawa K."/>
        </authorList>
    </citation>
    <scope>NUCLEOTIDE SEQUENCE</scope>
</reference>
<gene>
    <name evidence="1" type="ORF">NPIL_487821</name>
</gene>
<comment type="caution">
    <text evidence="1">The sequence shown here is derived from an EMBL/GenBank/DDBJ whole genome shotgun (WGS) entry which is preliminary data.</text>
</comment>
<dbReference type="AlphaFoldDB" id="A0A8X6NCL7"/>
<organism evidence="1 2">
    <name type="scientific">Nephila pilipes</name>
    <name type="common">Giant wood spider</name>
    <name type="synonym">Nephila maculata</name>
    <dbReference type="NCBI Taxonomy" id="299642"/>
    <lineage>
        <taxon>Eukaryota</taxon>
        <taxon>Metazoa</taxon>
        <taxon>Ecdysozoa</taxon>
        <taxon>Arthropoda</taxon>
        <taxon>Chelicerata</taxon>
        <taxon>Arachnida</taxon>
        <taxon>Araneae</taxon>
        <taxon>Araneomorphae</taxon>
        <taxon>Entelegynae</taxon>
        <taxon>Araneoidea</taxon>
        <taxon>Nephilidae</taxon>
        <taxon>Nephila</taxon>
    </lineage>
</organism>
<dbReference type="EMBL" id="BMAW01056564">
    <property type="protein sequence ID" value="GFT06423.1"/>
    <property type="molecule type" value="Genomic_DNA"/>
</dbReference>
<evidence type="ECO:0000313" key="1">
    <source>
        <dbReference type="EMBL" id="GFT06423.1"/>
    </source>
</evidence>
<sequence>MSLLVVCAKRENLTEGDIAKLMKFLAEEVEGAMAANNINALLVHIPRWIGPSNAITIHVFCDASVRAYDACLYARHTVDNSTE</sequence>
<keyword evidence="2" id="KW-1185">Reference proteome</keyword>
<accession>A0A8X6NCL7</accession>
<dbReference type="OrthoDB" id="6471384at2759"/>
<proteinExistence type="predicted"/>
<dbReference type="InterPro" id="IPR008042">
    <property type="entry name" value="Retrotrans_Pao"/>
</dbReference>
<protein>
    <submittedName>
        <fullName evidence="1">Uncharacterized protein</fullName>
    </submittedName>
</protein>
<dbReference type="Pfam" id="PF05380">
    <property type="entry name" value="Peptidase_A17"/>
    <property type="match status" value="1"/>
</dbReference>
<name>A0A8X6NCL7_NEPPI</name>